<gene>
    <name evidence="5" type="ORF">GCM10022409_36290</name>
</gene>
<evidence type="ECO:0000256" key="1">
    <source>
        <dbReference type="ARBA" id="ARBA00001933"/>
    </source>
</evidence>
<dbReference type="InterPro" id="IPR005814">
    <property type="entry name" value="Aminotrans_3"/>
</dbReference>
<proteinExistence type="inferred from homology"/>
<dbReference type="PANTHER" id="PTHR43094">
    <property type="entry name" value="AMINOTRANSFERASE"/>
    <property type="match status" value="1"/>
</dbReference>
<evidence type="ECO:0000313" key="6">
    <source>
        <dbReference type="Proteomes" id="UP001501469"/>
    </source>
</evidence>
<dbReference type="Pfam" id="PF00202">
    <property type="entry name" value="Aminotran_3"/>
    <property type="match status" value="1"/>
</dbReference>
<evidence type="ECO:0000313" key="5">
    <source>
        <dbReference type="EMBL" id="GAA4046954.1"/>
    </source>
</evidence>
<dbReference type="CDD" id="cd00610">
    <property type="entry name" value="OAT_like"/>
    <property type="match status" value="1"/>
</dbReference>
<keyword evidence="6" id="KW-1185">Reference proteome</keyword>
<dbReference type="PROSITE" id="PS00600">
    <property type="entry name" value="AA_TRANSFER_CLASS_3"/>
    <property type="match status" value="1"/>
</dbReference>
<dbReference type="SUPFAM" id="SSF53383">
    <property type="entry name" value="PLP-dependent transferases"/>
    <property type="match status" value="1"/>
</dbReference>
<organism evidence="5 6">
    <name type="scientific">Hymenobacter glaciei</name>
    <dbReference type="NCBI Taxonomy" id="877209"/>
    <lineage>
        <taxon>Bacteria</taxon>
        <taxon>Pseudomonadati</taxon>
        <taxon>Bacteroidota</taxon>
        <taxon>Cytophagia</taxon>
        <taxon>Cytophagales</taxon>
        <taxon>Hymenobacteraceae</taxon>
        <taxon>Hymenobacter</taxon>
    </lineage>
</organism>
<comment type="similarity">
    <text evidence="2 4">Belongs to the class-III pyridoxal-phosphate-dependent aminotransferase family.</text>
</comment>
<keyword evidence="5" id="KW-0032">Aminotransferase</keyword>
<dbReference type="Gene3D" id="3.40.640.10">
    <property type="entry name" value="Type I PLP-dependent aspartate aminotransferase-like (Major domain)"/>
    <property type="match status" value="1"/>
</dbReference>
<dbReference type="NCBIfam" id="NF004718">
    <property type="entry name" value="PRK06062.1"/>
    <property type="match status" value="1"/>
</dbReference>
<accession>A0ABP7ULX0</accession>
<dbReference type="Proteomes" id="UP001501469">
    <property type="component" value="Unassembled WGS sequence"/>
</dbReference>
<dbReference type="GO" id="GO:0008483">
    <property type="term" value="F:transaminase activity"/>
    <property type="evidence" value="ECO:0007669"/>
    <property type="project" value="UniProtKB-KW"/>
</dbReference>
<keyword evidence="3 4" id="KW-0663">Pyridoxal phosphate</keyword>
<dbReference type="EMBL" id="BAABDK010000029">
    <property type="protein sequence ID" value="GAA4046954.1"/>
    <property type="molecule type" value="Genomic_DNA"/>
</dbReference>
<evidence type="ECO:0000256" key="4">
    <source>
        <dbReference type="RuleBase" id="RU003560"/>
    </source>
</evidence>
<dbReference type="InterPro" id="IPR015424">
    <property type="entry name" value="PyrdxlP-dep_Trfase"/>
</dbReference>
<dbReference type="Gene3D" id="3.90.1150.10">
    <property type="entry name" value="Aspartate Aminotransferase, domain 1"/>
    <property type="match status" value="1"/>
</dbReference>
<name>A0ABP7ULX0_9BACT</name>
<comment type="caution">
    <text evidence="5">The sequence shown here is derived from an EMBL/GenBank/DDBJ whole genome shotgun (WGS) entry which is preliminary data.</text>
</comment>
<dbReference type="PANTHER" id="PTHR43094:SF1">
    <property type="entry name" value="AMINOTRANSFERASE CLASS-III"/>
    <property type="match status" value="1"/>
</dbReference>
<evidence type="ECO:0000256" key="3">
    <source>
        <dbReference type="ARBA" id="ARBA00022898"/>
    </source>
</evidence>
<comment type="cofactor">
    <cofactor evidence="1">
        <name>pyridoxal 5'-phosphate</name>
        <dbReference type="ChEBI" id="CHEBI:597326"/>
    </cofactor>
</comment>
<keyword evidence="5" id="KW-0808">Transferase</keyword>
<dbReference type="InterPro" id="IPR015422">
    <property type="entry name" value="PyrdxlP-dep_Trfase_small"/>
</dbReference>
<protein>
    <submittedName>
        <fullName evidence="5">Aspartate aminotransferase family protein</fullName>
    </submittedName>
</protein>
<dbReference type="InterPro" id="IPR049704">
    <property type="entry name" value="Aminotrans_3_PPA_site"/>
</dbReference>
<sequence>MTDGIFATLLMETTYDLDKDQILHDNLDHTLFSWSKQTGLNPINAERAEGVYVYDRDGKRYIDFSAQLMNVNIGHGDQRVTQAVAAQMRELSYVYPGMITKARGDLGKKLAEITAPNLTKAFFTLGGAEAIENAIKLARVYTGRHKIVSLYQSFHGASYGAMSVGGDPRKFAVDSQAMPSTIHVENPFFYRCPWHSTTPEQCAQRAAEAMERIIGYENPGSVAAIVLEGESGTSGCIKYPPTYWTRIREICDKYGILLIADEVMSGFGRTGKWFGSDHHNVKIDIMCMAKGITAGYLPLGAVMVDEKIAKSFDDKPLPLGLTYSAHPVSCAAAVAVLDIYETDNLLENTVEMGKYMDEQVAQLMRHHPSIGDWRNTGLFGCIELVKNRATKEPMAPWNATPAQMDIMNQVAAKIRDLGMYTFVRWNYIFICPPLTINKEEIDEGLAIISEAISIADKYVH</sequence>
<evidence type="ECO:0000256" key="2">
    <source>
        <dbReference type="ARBA" id="ARBA00008954"/>
    </source>
</evidence>
<dbReference type="InterPro" id="IPR015421">
    <property type="entry name" value="PyrdxlP-dep_Trfase_major"/>
</dbReference>
<reference evidence="6" key="1">
    <citation type="journal article" date="2019" name="Int. J. Syst. Evol. Microbiol.">
        <title>The Global Catalogue of Microorganisms (GCM) 10K type strain sequencing project: providing services to taxonomists for standard genome sequencing and annotation.</title>
        <authorList>
            <consortium name="The Broad Institute Genomics Platform"/>
            <consortium name="The Broad Institute Genome Sequencing Center for Infectious Disease"/>
            <person name="Wu L."/>
            <person name="Ma J."/>
        </authorList>
    </citation>
    <scope>NUCLEOTIDE SEQUENCE [LARGE SCALE GENOMIC DNA]</scope>
    <source>
        <strain evidence="6">JCM 17225</strain>
    </source>
</reference>